<keyword evidence="2" id="KW-0378">Hydrolase</keyword>
<dbReference type="GO" id="GO:0005829">
    <property type="term" value="C:cytosol"/>
    <property type="evidence" value="ECO:0007669"/>
    <property type="project" value="TreeGrafter"/>
</dbReference>
<dbReference type="InterPro" id="IPR005269">
    <property type="entry name" value="LOG"/>
</dbReference>
<comment type="similarity">
    <text evidence="1 2">Belongs to the LOG family.</text>
</comment>
<proteinExistence type="inferred from homology"/>
<protein>
    <recommendedName>
        <fullName evidence="2">Cytokinin riboside 5'-monophosphate phosphoribohydrolase</fullName>
        <ecNumber evidence="2">3.2.2.n1</ecNumber>
    </recommendedName>
</protein>
<evidence type="ECO:0000256" key="2">
    <source>
        <dbReference type="RuleBase" id="RU363015"/>
    </source>
</evidence>
<evidence type="ECO:0000313" key="4">
    <source>
        <dbReference type="Proteomes" id="UP000199689"/>
    </source>
</evidence>
<dbReference type="EC" id="3.2.2.n1" evidence="2"/>
<dbReference type="Gene3D" id="3.40.50.450">
    <property type="match status" value="1"/>
</dbReference>
<accession>A0A1G5UVV4</accession>
<name>A0A1G5UVV4_9FIRM</name>
<evidence type="ECO:0000256" key="1">
    <source>
        <dbReference type="ARBA" id="ARBA00006763"/>
    </source>
</evidence>
<dbReference type="SUPFAM" id="SSF102405">
    <property type="entry name" value="MCP/YpsA-like"/>
    <property type="match status" value="1"/>
</dbReference>
<keyword evidence="4" id="KW-1185">Reference proteome</keyword>
<organism evidence="3 4">
    <name type="scientific">Allisonella histaminiformans</name>
    <dbReference type="NCBI Taxonomy" id="209880"/>
    <lineage>
        <taxon>Bacteria</taxon>
        <taxon>Bacillati</taxon>
        <taxon>Bacillota</taxon>
        <taxon>Negativicutes</taxon>
        <taxon>Veillonellales</taxon>
        <taxon>Veillonellaceae</taxon>
        <taxon>Allisonella</taxon>
    </lineage>
</organism>
<dbReference type="Pfam" id="PF03641">
    <property type="entry name" value="Lysine_decarbox"/>
    <property type="match status" value="1"/>
</dbReference>
<dbReference type="GO" id="GO:0009691">
    <property type="term" value="P:cytokinin biosynthetic process"/>
    <property type="evidence" value="ECO:0007669"/>
    <property type="project" value="UniProtKB-UniRule"/>
</dbReference>
<dbReference type="GO" id="GO:0016799">
    <property type="term" value="F:hydrolase activity, hydrolyzing N-glycosyl compounds"/>
    <property type="evidence" value="ECO:0007669"/>
    <property type="project" value="TreeGrafter"/>
</dbReference>
<evidence type="ECO:0000313" key="3">
    <source>
        <dbReference type="EMBL" id="SDA37236.1"/>
    </source>
</evidence>
<sequence length="190" mass="20973">MTQPKTITVYCGSRPGKRKEYAQFAAEFGSRLGREGYAMLFGGGRLGLMGVTADAALAAGATVTGIIPEVFVDKEQAHTGVSHLEVVKDMNVRKKKLIQLGDAFVILPGGFGTLEEFADTADWIHIYQQSNRPVIVANICGLYDPLKTLIRTYMEEGFMDRDEWSNLHFCTTSDQIFSILRESLTDGDVK</sequence>
<dbReference type="OrthoDB" id="9801098at2"/>
<dbReference type="Proteomes" id="UP000199689">
    <property type="component" value="Unassembled WGS sequence"/>
</dbReference>
<dbReference type="AlphaFoldDB" id="A0A1G5UVV4"/>
<keyword evidence="2" id="KW-0203">Cytokinin biosynthesis</keyword>
<reference evidence="3 4" key="1">
    <citation type="submission" date="2016-10" db="EMBL/GenBank/DDBJ databases">
        <authorList>
            <person name="de Groot N.N."/>
        </authorList>
    </citation>
    <scope>NUCLEOTIDE SEQUENCE [LARGE SCALE GENOMIC DNA]</scope>
    <source>
        <strain evidence="3 4">DSM 15230</strain>
    </source>
</reference>
<gene>
    <name evidence="3" type="ORF">SAMN02910343_00069</name>
</gene>
<dbReference type="STRING" id="209880.SAMN02910343_00069"/>
<dbReference type="PANTHER" id="PTHR31223">
    <property type="entry name" value="LOG FAMILY PROTEIN YJL055W"/>
    <property type="match status" value="1"/>
</dbReference>
<dbReference type="GeneID" id="87755125"/>
<dbReference type="NCBIfam" id="TIGR00730">
    <property type="entry name" value="Rossman fold protein, TIGR00730 family"/>
    <property type="match status" value="1"/>
</dbReference>
<dbReference type="RefSeq" id="WP_091362640.1">
    <property type="nucleotide sequence ID" value="NZ_FMXA01000003.1"/>
</dbReference>
<dbReference type="EMBL" id="FMXA01000003">
    <property type="protein sequence ID" value="SDA37236.1"/>
    <property type="molecule type" value="Genomic_DNA"/>
</dbReference>
<dbReference type="InterPro" id="IPR031100">
    <property type="entry name" value="LOG_fam"/>
</dbReference>
<dbReference type="PANTHER" id="PTHR31223:SF70">
    <property type="entry name" value="LOG FAMILY PROTEIN YJL055W"/>
    <property type="match status" value="1"/>
</dbReference>